<reference evidence="2 3" key="1">
    <citation type="submission" date="2019-05" db="EMBL/GenBank/DDBJ databases">
        <title>Draft genome sequence of Nonomuraea zeae DSM 100528.</title>
        <authorList>
            <person name="Saricaoglu S."/>
            <person name="Isik K."/>
        </authorList>
    </citation>
    <scope>NUCLEOTIDE SEQUENCE [LARGE SCALE GENOMIC DNA]</scope>
    <source>
        <strain evidence="2 3">DSM 100528</strain>
    </source>
</reference>
<dbReference type="AlphaFoldDB" id="A0A5S4GZD8"/>
<dbReference type="RefSeq" id="WP_138688709.1">
    <property type="nucleotide sequence ID" value="NZ_JBHSAZ010000013.1"/>
</dbReference>
<proteinExistence type="predicted"/>
<evidence type="ECO:0008006" key="4">
    <source>
        <dbReference type="Google" id="ProtNLM"/>
    </source>
</evidence>
<feature type="signal peptide" evidence="1">
    <location>
        <begin position="1"/>
        <end position="20"/>
    </location>
</feature>
<gene>
    <name evidence="2" type="ORF">ETD85_06660</name>
</gene>
<accession>A0A5S4GZD8</accession>
<feature type="chain" id="PRO_5038612716" description="Lipoprotein" evidence="1">
    <location>
        <begin position="21"/>
        <end position="146"/>
    </location>
</feature>
<evidence type="ECO:0000256" key="1">
    <source>
        <dbReference type="SAM" id="SignalP"/>
    </source>
</evidence>
<dbReference type="Proteomes" id="UP000306628">
    <property type="component" value="Unassembled WGS sequence"/>
</dbReference>
<organism evidence="2 3">
    <name type="scientific">Nonomuraea zeae</name>
    <dbReference type="NCBI Taxonomy" id="1642303"/>
    <lineage>
        <taxon>Bacteria</taxon>
        <taxon>Bacillati</taxon>
        <taxon>Actinomycetota</taxon>
        <taxon>Actinomycetes</taxon>
        <taxon>Streptosporangiales</taxon>
        <taxon>Streptosporangiaceae</taxon>
        <taxon>Nonomuraea</taxon>
    </lineage>
</organism>
<evidence type="ECO:0000313" key="3">
    <source>
        <dbReference type="Proteomes" id="UP000306628"/>
    </source>
</evidence>
<keyword evidence="3" id="KW-1185">Reference proteome</keyword>
<name>A0A5S4GZD8_9ACTN</name>
<keyword evidence="1" id="KW-0732">Signal</keyword>
<dbReference type="EMBL" id="VCKX01000013">
    <property type="protein sequence ID" value="TMR37901.1"/>
    <property type="molecule type" value="Genomic_DNA"/>
</dbReference>
<comment type="caution">
    <text evidence="2">The sequence shown here is derived from an EMBL/GenBank/DDBJ whole genome shotgun (WGS) entry which is preliminary data.</text>
</comment>
<sequence>MKLLRVIVASCLTLLGVSLAAVTIFTPAPAGTAATHHHQARPVIDEALPAAGLDRILAAIRCERPQTQVDAAELHGVSCRSAADRYIVMTFATRAGEDEWLSEAESYGGTYLVGDRWTVVSASKLLSGLRARLGGHIEGPVESHRH</sequence>
<dbReference type="OrthoDB" id="5114877at2"/>
<evidence type="ECO:0000313" key="2">
    <source>
        <dbReference type="EMBL" id="TMR37901.1"/>
    </source>
</evidence>
<protein>
    <recommendedName>
        <fullName evidence="4">Lipoprotein</fullName>
    </recommendedName>
</protein>